<dbReference type="InterPro" id="IPR001647">
    <property type="entry name" value="HTH_TetR"/>
</dbReference>
<accession>A0A559IW63</accession>
<evidence type="ECO:0000259" key="3">
    <source>
        <dbReference type="PROSITE" id="PS50977"/>
    </source>
</evidence>
<dbReference type="Proteomes" id="UP000318102">
    <property type="component" value="Unassembled WGS sequence"/>
</dbReference>
<feature type="DNA-binding region" description="H-T-H motif" evidence="2">
    <location>
        <begin position="33"/>
        <end position="52"/>
    </location>
</feature>
<dbReference type="OrthoDB" id="9810250at2"/>
<name>A0A559IW63_9BACL</name>
<organism evidence="4 5">
    <name type="scientific">Paenibacillus agilis</name>
    <dbReference type="NCBI Taxonomy" id="3020863"/>
    <lineage>
        <taxon>Bacteria</taxon>
        <taxon>Bacillati</taxon>
        <taxon>Bacillota</taxon>
        <taxon>Bacilli</taxon>
        <taxon>Bacillales</taxon>
        <taxon>Paenibacillaceae</taxon>
        <taxon>Paenibacillus</taxon>
    </lineage>
</organism>
<dbReference type="RefSeq" id="WP_144986787.1">
    <property type="nucleotide sequence ID" value="NZ_VNJK01000001.1"/>
</dbReference>
<evidence type="ECO:0000256" key="1">
    <source>
        <dbReference type="ARBA" id="ARBA00023125"/>
    </source>
</evidence>
<reference evidence="4 5" key="1">
    <citation type="submission" date="2019-07" db="EMBL/GenBank/DDBJ databases">
        <authorList>
            <person name="Kim J."/>
        </authorList>
    </citation>
    <scope>NUCLEOTIDE SEQUENCE [LARGE SCALE GENOMIC DNA]</scope>
    <source>
        <strain evidence="4 5">N4</strain>
    </source>
</reference>
<feature type="domain" description="HTH tetR-type" evidence="3">
    <location>
        <begin position="10"/>
        <end position="70"/>
    </location>
</feature>
<dbReference type="Pfam" id="PF00440">
    <property type="entry name" value="TetR_N"/>
    <property type="match status" value="1"/>
</dbReference>
<proteinExistence type="predicted"/>
<dbReference type="Gene3D" id="1.10.357.10">
    <property type="entry name" value="Tetracycline Repressor, domain 2"/>
    <property type="match status" value="1"/>
</dbReference>
<dbReference type="InterPro" id="IPR050624">
    <property type="entry name" value="HTH-type_Tx_Regulator"/>
</dbReference>
<keyword evidence="1 2" id="KW-0238">DNA-binding</keyword>
<dbReference type="EMBL" id="VNJK01000001">
    <property type="protein sequence ID" value="TVX91870.1"/>
    <property type="molecule type" value="Genomic_DNA"/>
</dbReference>
<dbReference type="InterPro" id="IPR009057">
    <property type="entry name" value="Homeodomain-like_sf"/>
</dbReference>
<dbReference type="InterPro" id="IPR039532">
    <property type="entry name" value="TetR_C_Firmicutes"/>
</dbReference>
<evidence type="ECO:0000313" key="4">
    <source>
        <dbReference type="EMBL" id="TVX91870.1"/>
    </source>
</evidence>
<gene>
    <name evidence="4" type="ORF">FPZ44_01605</name>
</gene>
<dbReference type="GO" id="GO:0003677">
    <property type="term" value="F:DNA binding"/>
    <property type="evidence" value="ECO:0007669"/>
    <property type="project" value="UniProtKB-UniRule"/>
</dbReference>
<dbReference type="PROSITE" id="PS50977">
    <property type="entry name" value="HTH_TETR_2"/>
    <property type="match status" value="1"/>
</dbReference>
<evidence type="ECO:0000256" key="2">
    <source>
        <dbReference type="PROSITE-ProRule" id="PRU00335"/>
    </source>
</evidence>
<protein>
    <submittedName>
        <fullName evidence="4">TetR/AcrR family transcriptional regulator</fullName>
    </submittedName>
</protein>
<dbReference type="PANTHER" id="PTHR43479">
    <property type="entry name" value="ACREF/ENVCD OPERON REPRESSOR-RELATED"/>
    <property type="match status" value="1"/>
</dbReference>
<keyword evidence="5" id="KW-1185">Reference proteome</keyword>
<dbReference type="AlphaFoldDB" id="A0A559IW63"/>
<sequence>MTEKLDRRQLRTKQLLRQALLSIVETKGFDGITVSELAQAAGINRGTFYLHYSDVPHMVESIHSEMMNGLQAIMEEVDINELFTVPVTKEPYRVVVRVLEYMELHTDYFKVTLGPKGDTSILLQLKKMLQKQMYSKLTFLFPDAEMSPFPLDYLIAYASSANIGIIQHWFETGCKLRPKEVASLMLRILQQGPRGSIGLS</sequence>
<comment type="caution">
    <text evidence="4">The sequence shown here is derived from an EMBL/GenBank/DDBJ whole genome shotgun (WGS) entry which is preliminary data.</text>
</comment>
<evidence type="ECO:0000313" key="5">
    <source>
        <dbReference type="Proteomes" id="UP000318102"/>
    </source>
</evidence>
<dbReference type="SUPFAM" id="SSF46689">
    <property type="entry name" value="Homeodomain-like"/>
    <property type="match status" value="1"/>
</dbReference>
<dbReference type="Pfam" id="PF14278">
    <property type="entry name" value="TetR_C_8"/>
    <property type="match status" value="1"/>
</dbReference>
<dbReference type="PANTHER" id="PTHR43479:SF7">
    <property type="entry name" value="TETR-FAMILY TRANSCRIPTIONAL REGULATOR"/>
    <property type="match status" value="1"/>
</dbReference>